<evidence type="ECO:0000256" key="4">
    <source>
        <dbReference type="ARBA" id="ARBA00023136"/>
    </source>
</evidence>
<keyword evidence="3 5" id="KW-1133">Transmembrane helix</keyword>
<dbReference type="InterPro" id="IPR005828">
    <property type="entry name" value="MFS_sugar_transport-like"/>
</dbReference>
<keyword evidence="6" id="KW-0732">Signal</keyword>
<protein>
    <recommendedName>
        <fullName evidence="7">Major facilitator superfamily (MFS) profile domain-containing protein</fullName>
    </recommendedName>
</protein>
<dbReference type="PANTHER" id="PTHR23503:SF34">
    <property type="entry name" value="MAJOR FACILITATOR SUPERFAMILY (MFS) PROFILE DOMAIN-CONTAINING PROTEIN"/>
    <property type="match status" value="1"/>
</dbReference>
<dbReference type="EMBL" id="GL379786">
    <property type="protein sequence ID" value="EGT29959.1"/>
    <property type="molecule type" value="Genomic_DNA"/>
</dbReference>
<feature type="transmembrane region" description="Helical" evidence="5">
    <location>
        <begin position="271"/>
        <end position="294"/>
    </location>
</feature>
<dbReference type="InterPro" id="IPR036259">
    <property type="entry name" value="MFS_trans_sf"/>
</dbReference>
<feature type="transmembrane region" description="Helical" evidence="5">
    <location>
        <begin position="58"/>
        <end position="81"/>
    </location>
</feature>
<feature type="transmembrane region" description="Helical" evidence="5">
    <location>
        <begin position="409"/>
        <end position="428"/>
    </location>
</feature>
<keyword evidence="2 5" id="KW-0812">Transmembrane</keyword>
<feature type="transmembrane region" description="Helical" evidence="5">
    <location>
        <begin position="185"/>
        <end position="205"/>
    </location>
</feature>
<feature type="transmembrane region" description="Helical" evidence="5">
    <location>
        <begin position="434"/>
        <end position="451"/>
    </location>
</feature>
<evidence type="ECO:0000313" key="8">
    <source>
        <dbReference type="EMBL" id="EGT29959.1"/>
    </source>
</evidence>
<accession>G0M7K5</accession>
<evidence type="ECO:0000256" key="3">
    <source>
        <dbReference type="ARBA" id="ARBA00022989"/>
    </source>
</evidence>
<sequence>MKFSVPPNILYMLLCFLLMDLINQIPLMTFSTLADIINEMNNHTLISHFGLEGSTANLSFMNSIITSVPTAGMLFSLFFIVPLADTKGRKCTVVYFRFIITLASSFCHLTSALFQSSELFILGQLLNGLQLPLRMFVTMMYITECAPDKYRGFASSALVFSDVIGQVIMYSVATPNVLGKSNTWFIFPLTVMISSVINFAMASRLPESPKWLVRQNRMEEAAQSIEFYHGENCCLNDVLTSYVKEKNLTSDDTISMKEVWENDTMREALKVLFSLSLFLLLDSGVVMGTYTVLLHKTAGFTVQETMNLNLVLAILFFPTRFIGTYIIDTLGRRAVMMLAGIIVYSKTWLMLSTQFVVYFVGPSTLTRIMYIAVECLSESMFATGVTSLGILFTCELFPPSARTSVAQAMILVTMGVNLPIIAIFPIVYSFFGPAYFFVHVFSQVYFGSYLYRHMPETKGRAVYDIIESMDQEVASRRATFIEEKTPLVRKRSSTLAFKRNSILNTSRTRALTFDHRLIPSKWDC</sequence>
<feature type="transmembrane region" description="Helical" evidence="5">
    <location>
        <begin position="93"/>
        <end position="114"/>
    </location>
</feature>
<reference evidence="9" key="1">
    <citation type="submission" date="2011-07" db="EMBL/GenBank/DDBJ databases">
        <authorList>
            <consortium name="Caenorhabditis brenneri Sequencing and Analysis Consortium"/>
            <person name="Wilson R.K."/>
        </authorList>
    </citation>
    <scope>NUCLEOTIDE SEQUENCE [LARGE SCALE GENOMIC DNA]</scope>
    <source>
        <strain evidence="9">PB2801</strain>
    </source>
</reference>
<dbReference type="SUPFAM" id="SSF103473">
    <property type="entry name" value="MFS general substrate transporter"/>
    <property type="match status" value="1"/>
</dbReference>
<feature type="chain" id="PRO_5003402819" description="Major facilitator superfamily (MFS) profile domain-containing protein" evidence="6">
    <location>
        <begin position="25"/>
        <end position="524"/>
    </location>
</feature>
<evidence type="ECO:0000256" key="5">
    <source>
        <dbReference type="SAM" id="Phobius"/>
    </source>
</evidence>
<dbReference type="InterPro" id="IPR020846">
    <property type="entry name" value="MFS_dom"/>
</dbReference>
<dbReference type="HOGENOM" id="CLU_042713_0_0_1"/>
<dbReference type="InParanoid" id="G0M7K5"/>
<dbReference type="FunCoup" id="G0M7K5">
    <property type="interactions" value="19"/>
</dbReference>
<proteinExistence type="predicted"/>
<name>G0M7K5_CAEBE</name>
<dbReference type="AlphaFoldDB" id="G0M7K5"/>
<feature type="transmembrane region" description="Helical" evidence="5">
    <location>
        <begin position="334"/>
        <end position="360"/>
    </location>
</feature>
<keyword evidence="4 5" id="KW-0472">Membrane</keyword>
<evidence type="ECO:0000256" key="1">
    <source>
        <dbReference type="ARBA" id="ARBA00004141"/>
    </source>
</evidence>
<comment type="subcellular location">
    <subcellularLocation>
        <location evidence="1">Membrane</location>
        <topology evidence="1">Multi-pass membrane protein</topology>
    </subcellularLocation>
</comment>
<dbReference type="PROSITE" id="PS50850">
    <property type="entry name" value="MFS"/>
    <property type="match status" value="1"/>
</dbReference>
<dbReference type="STRING" id="135651.G0M7K5"/>
<feature type="domain" description="Major facilitator superfamily (MFS) profile" evidence="7">
    <location>
        <begin position="12"/>
        <end position="458"/>
    </location>
</feature>
<dbReference type="GO" id="GO:0015149">
    <property type="term" value="F:hexose transmembrane transporter activity"/>
    <property type="evidence" value="ECO:0007669"/>
    <property type="project" value="TreeGrafter"/>
</dbReference>
<organism evidence="9">
    <name type="scientific">Caenorhabditis brenneri</name>
    <name type="common">Nematode worm</name>
    <dbReference type="NCBI Taxonomy" id="135651"/>
    <lineage>
        <taxon>Eukaryota</taxon>
        <taxon>Metazoa</taxon>
        <taxon>Ecdysozoa</taxon>
        <taxon>Nematoda</taxon>
        <taxon>Chromadorea</taxon>
        <taxon>Rhabditida</taxon>
        <taxon>Rhabditina</taxon>
        <taxon>Rhabditomorpha</taxon>
        <taxon>Rhabditoidea</taxon>
        <taxon>Rhabditidae</taxon>
        <taxon>Peloderinae</taxon>
        <taxon>Caenorhabditis</taxon>
    </lineage>
</organism>
<keyword evidence="9" id="KW-1185">Reference proteome</keyword>
<evidence type="ECO:0000313" key="9">
    <source>
        <dbReference type="Proteomes" id="UP000008068"/>
    </source>
</evidence>
<dbReference type="eggNOG" id="KOG0569">
    <property type="taxonomic scope" value="Eukaryota"/>
</dbReference>
<dbReference type="InterPro" id="IPR045263">
    <property type="entry name" value="GLUT"/>
</dbReference>
<feature type="signal peptide" evidence="6">
    <location>
        <begin position="1"/>
        <end position="24"/>
    </location>
</feature>
<feature type="transmembrane region" description="Helical" evidence="5">
    <location>
        <begin position="380"/>
        <end position="397"/>
    </location>
</feature>
<dbReference type="GO" id="GO:0016020">
    <property type="term" value="C:membrane"/>
    <property type="evidence" value="ECO:0007669"/>
    <property type="project" value="UniProtKB-SubCell"/>
</dbReference>
<dbReference type="Proteomes" id="UP000008068">
    <property type="component" value="Unassembled WGS sequence"/>
</dbReference>
<dbReference type="Pfam" id="PF00083">
    <property type="entry name" value="Sugar_tr"/>
    <property type="match status" value="1"/>
</dbReference>
<feature type="transmembrane region" description="Helical" evidence="5">
    <location>
        <begin position="306"/>
        <end position="327"/>
    </location>
</feature>
<feature type="transmembrane region" description="Helical" evidence="5">
    <location>
        <begin position="153"/>
        <end position="173"/>
    </location>
</feature>
<evidence type="ECO:0000259" key="7">
    <source>
        <dbReference type="PROSITE" id="PS50850"/>
    </source>
</evidence>
<dbReference type="OrthoDB" id="6612291at2759"/>
<feature type="transmembrane region" description="Helical" evidence="5">
    <location>
        <begin position="120"/>
        <end position="141"/>
    </location>
</feature>
<evidence type="ECO:0000256" key="2">
    <source>
        <dbReference type="ARBA" id="ARBA00022692"/>
    </source>
</evidence>
<evidence type="ECO:0000256" key="6">
    <source>
        <dbReference type="SAM" id="SignalP"/>
    </source>
</evidence>
<gene>
    <name evidence="8" type="ORF">CAEBREN_29058</name>
</gene>
<dbReference type="Gene3D" id="1.20.1250.20">
    <property type="entry name" value="MFS general substrate transporter like domains"/>
    <property type="match status" value="1"/>
</dbReference>
<dbReference type="PANTHER" id="PTHR23503">
    <property type="entry name" value="SOLUTE CARRIER FAMILY 2"/>
    <property type="match status" value="1"/>
</dbReference>